<dbReference type="eggNOG" id="ENOG5033BA7">
    <property type="taxonomic scope" value="Bacteria"/>
</dbReference>
<evidence type="ECO:0000256" key="1">
    <source>
        <dbReference type="SAM" id="Phobius"/>
    </source>
</evidence>
<gene>
    <name evidence="2" type="ORF">CAAU_0694</name>
</gene>
<proteinExistence type="predicted"/>
<dbReference type="AlphaFoldDB" id="I7KSY5"/>
<dbReference type="Proteomes" id="UP000007652">
    <property type="component" value="Unassembled WGS sequence"/>
</dbReference>
<keyword evidence="3" id="KW-1185">Reference proteome</keyword>
<organism evidence="2 3">
    <name type="scientific">Caloramator australicus RC3</name>
    <dbReference type="NCBI Taxonomy" id="857293"/>
    <lineage>
        <taxon>Bacteria</taxon>
        <taxon>Bacillati</taxon>
        <taxon>Bacillota</taxon>
        <taxon>Clostridia</taxon>
        <taxon>Eubacteriales</taxon>
        <taxon>Clostridiaceae</taxon>
        <taxon>Caloramator</taxon>
    </lineage>
</organism>
<name>I7KSY5_9CLOT</name>
<evidence type="ECO:0000313" key="3">
    <source>
        <dbReference type="Proteomes" id="UP000007652"/>
    </source>
</evidence>
<dbReference type="RefSeq" id="WP_008908054.1">
    <property type="nucleotide sequence ID" value="NZ_CAKP01000031.1"/>
</dbReference>
<reference evidence="2 3" key="1">
    <citation type="journal article" date="2011" name="J. Bacteriol.">
        <title>Draft genome sequence of Caloramator australicus strain RC3T, a thermoanaerobe from the Great Artesian Basin of Australia.</title>
        <authorList>
            <person name="Ogg C.D."/>
            <person name="Patel B.K.C."/>
        </authorList>
    </citation>
    <scope>NUCLEOTIDE SEQUENCE [LARGE SCALE GENOMIC DNA]</scope>
    <source>
        <strain evidence="2 3">RC3</strain>
    </source>
</reference>
<keyword evidence="1" id="KW-0472">Membrane</keyword>
<keyword evidence="1" id="KW-0812">Transmembrane</keyword>
<feature type="transmembrane region" description="Helical" evidence="1">
    <location>
        <begin position="86"/>
        <end position="104"/>
    </location>
</feature>
<dbReference type="OrthoDB" id="1798489at2"/>
<feature type="transmembrane region" description="Helical" evidence="1">
    <location>
        <begin position="32"/>
        <end position="52"/>
    </location>
</feature>
<accession>I7KSY5</accession>
<dbReference type="EMBL" id="CAKP01000031">
    <property type="protein sequence ID" value="CCJ32778.1"/>
    <property type="molecule type" value="Genomic_DNA"/>
</dbReference>
<sequence length="109" mass="12797">MWFIIITLIIWGFYVFYMKKQFEDGFRFSETLIPLIFLCIITAICLGVNFVASVVPSLNDGIAIHNFLAKLIIGDEKWSVQLFKLYFDWSVYVSIFLILIYSIIKVNKR</sequence>
<keyword evidence="1" id="KW-1133">Transmembrane helix</keyword>
<evidence type="ECO:0000313" key="2">
    <source>
        <dbReference type="EMBL" id="CCJ32778.1"/>
    </source>
</evidence>
<comment type="caution">
    <text evidence="2">The sequence shown here is derived from an EMBL/GenBank/DDBJ whole genome shotgun (WGS) entry which is preliminary data.</text>
</comment>
<protein>
    <submittedName>
        <fullName evidence="2">Uncharacterized protein</fullName>
    </submittedName>
</protein>